<evidence type="ECO:0000313" key="2">
    <source>
        <dbReference type="EMBL" id="SHL30829.1"/>
    </source>
</evidence>
<dbReference type="RefSeq" id="WP_073285389.1">
    <property type="nucleotide sequence ID" value="NZ_FRAS01000013.1"/>
</dbReference>
<dbReference type="Proteomes" id="UP000183947">
    <property type="component" value="Unassembled WGS sequence"/>
</dbReference>
<sequence>MELKPYQQEVITDLARFLDCVQATKNLPDAFHDFWATHPRTPLQPFPGAAVEPYKNTVPGVPHVCVKVPTAGGKTFLAANALRTIFAAFPPDRPKAVVWLVPSVTILEQTLRNLKDPGHPYRQKINTHFAGRVEVYDKAALLQGSGFSASSVQEQLSLVVLSFDSLRARNKEDRKVYQENGNLQSFGTLLGPGDEDITLMRVIQALSPVVVVDESHNAESELSVDMLKNLSPSFILDLTATPRKNSNIISFVDALALKKEHMVKLPVIVYNHNDRTEVINSALQLQRNLELQAKKEQKEGGRYIRPIVLFQAQPKTADDNTTFELLKQKLIDRKIPAEHIRIKTAGLNELKNEDLLSPKCPVRYIITVNALKEGWDAPFAYILASLADKSSAVDVEQILGRVLRQPYVAPHQAPMLNMSYVLTASSKFLETLDKIVVGLNKAGFSARDYKVADSATLAPKPDPLASFVQAPLNFDAPAPTPAIDDLADIDFGRIAPVEPVTDEAAAAVSVTQPQVASTAPAAGSVQAIAQAALAQQAEFEQTVAASTASGTTPPPSALQSLVKTYPIKEIFREQATALRLPQFFWKKPAATLFDDDAGSTSVLLEKDYLLEGFQLGKENTDIKFDGVSSELYRVDLDDTKKEATPTFTRIDGDAKERIMTFILDPTRKDSRVKNFTSRIMGLIGNLYPIADKEIERYVRRILEDFTDEQFTDFANHEHTYTQKIKDKIRQLSEAYALKQFRNFLDQDKVSMQPAYALPAQITPGDTGKDITKSLYEKEGKINGFEERVINELANLPNIAFWTRNLERKGFRINGFLNHYPDFIIQTKSGKTLLVETKGDHLDAEQKIKLGEYWVQKAGNDFRYFMVYERRVVDGAYKLDDFLNLVKGI</sequence>
<accession>A0A1M6ZKF0</accession>
<reference evidence="3" key="1">
    <citation type="submission" date="2016-11" db="EMBL/GenBank/DDBJ databases">
        <authorList>
            <person name="Varghese N."/>
            <person name="Submissions S."/>
        </authorList>
    </citation>
    <scope>NUCLEOTIDE SEQUENCE [LARGE SCALE GENOMIC DNA]</scope>
    <source>
        <strain evidence="3">DSM 18569</strain>
    </source>
</reference>
<dbReference type="EMBL" id="FRAS01000013">
    <property type="protein sequence ID" value="SHL30829.1"/>
    <property type="molecule type" value="Genomic_DNA"/>
</dbReference>
<dbReference type="OrthoDB" id="9804145at2"/>
<name>A0A1M6ZKF0_9BACT</name>
<dbReference type="GO" id="GO:0016787">
    <property type="term" value="F:hydrolase activity"/>
    <property type="evidence" value="ECO:0007669"/>
    <property type="project" value="InterPro"/>
</dbReference>
<evidence type="ECO:0000259" key="1">
    <source>
        <dbReference type="Pfam" id="PF04851"/>
    </source>
</evidence>
<dbReference type="GO" id="GO:0005524">
    <property type="term" value="F:ATP binding"/>
    <property type="evidence" value="ECO:0007669"/>
    <property type="project" value="InterPro"/>
</dbReference>
<protein>
    <submittedName>
        <fullName evidence="2">Type III restriction enzyme</fullName>
    </submittedName>
</protein>
<dbReference type="InterPro" id="IPR006935">
    <property type="entry name" value="Helicase/UvrB_N"/>
</dbReference>
<dbReference type="GO" id="GO:0003677">
    <property type="term" value="F:DNA binding"/>
    <property type="evidence" value="ECO:0007669"/>
    <property type="project" value="InterPro"/>
</dbReference>
<keyword evidence="3" id="KW-1185">Reference proteome</keyword>
<gene>
    <name evidence="2" type="ORF">SAMN02746009_02501</name>
</gene>
<dbReference type="AlphaFoldDB" id="A0A1M6ZKF0"/>
<dbReference type="STRING" id="1121959.SAMN02746009_02501"/>
<dbReference type="Gene3D" id="3.40.50.300">
    <property type="entry name" value="P-loop containing nucleotide triphosphate hydrolases"/>
    <property type="match status" value="2"/>
</dbReference>
<dbReference type="CDD" id="cd18785">
    <property type="entry name" value="SF2_C"/>
    <property type="match status" value="1"/>
</dbReference>
<organism evidence="2 3">
    <name type="scientific">Hymenobacter psychrotolerans DSM 18569</name>
    <dbReference type="NCBI Taxonomy" id="1121959"/>
    <lineage>
        <taxon>Bacteria</taxon>
        <taxon>Pseudomonadati</taxon>
        <taxon>Bacteroidota</taxon>
        <taxon>Cytophagia</taxon>
        <taxon>Cytophagales</taxon>
        <taxon>Hymenobacteraceae</taxon>
        <taxon>Hymenobacter</taxon>
    </lineage>
</organism>
<feature type="domain" description="Helicase/UvrB N-terminal" evidence="1">
    <location>
        <begin position="1"/>
        <end position="243"/>
    </location>
</feature>
<dbReference type="Pfam" id="PF04851">
    <property type="entry name" value="ResIII"/>
    <property type="match status" value="1"/>
</dbReference>
<dbReference type="SUPFAM" id="SSF52540">
    <property type="entry name" value="P-loop containing nucleoside triphosphate hydrolases"/>
    <property type="match status" value="2"/>
</dbReference>
<dbReference type="InterPro" id="IPR027417">
    <property type="entry name" value="P-loop_NTPase"/>
</dbReference>
<proteinExistence type="predicted"/>
<evidence type="ECO:0000313" key="3">
    <source>
        <dbReference type="Proteomes" id="UP000183947"/>
    </source>
</evidence>